<sequence length="215" mass="24018">MRIRMHPRMHADHEHCWELIPWIVNGRATDAEQRAVLTHAETCTECRDELQRHRTLLSHMRGSDDVIPAPNASLQKLLAQIDEQPTAEPVESRRLRRPWLIAALWLQWVAIAALASALFTTVRQPEYKTLSTPTPEISDPRAAVRVVFAPEASLSQVNELLRRVEGNIVAGPSEAGVYTLSAPAGKDVQRIILTLRAHPEVLFAEPSQLAAGSRQ</sequence>
<comment type="caution">
    <text evidence="3">The sequence shown here is derived from an EMBL/GenBank/DDBJ whole genome shotgun (WGS) entry which is preliminary data.</text>
</comment>
<organism evidence="3 4">
    <name type="scientific">Steroidobacter agaridevorans</name>
    <dbReference type="NCBI Taxonomy" id="2695856"/>
    <lineage>
        <taxon>Bacteria</taxon>
        <taxon>Pseudomonadati</taxon>
        <taxon>Pseudomonadota</taxon>
        <taxon>Gammaproteobacteria</taxon>
        <taxon>Steroidobacterales</taxon>
        <taxon>Steroidobacteraceae</taxon>
        <taxon>Steroidobacter</taxon>
    </lineage>
</organism>
<feature type="transmembrane region" description="Helical" evidence="1">
    <location>
        <begin position="99"/>
        <end position="119"/>
    </location>
</feature>
<evidence type="ECO:0000313" key="4">
    <source>
        <dbReference type="Proteomes" id="UP000445000"/>
    </source>
</evidence>
<evidence type="ECO:0000256" key="1">
    <source>
        <dbReference type="SAM" id="Phobius"/>
    </source>
</evidence>
<keyword evidence="1" id="KW-1133">Transmembrane helix</keyword>
<keyword evidence="4" id="KW-1185">Reference proteome</keyword>
<accession>A0A829YCB0</accession>
<reference evidence="4" key="1">
    <citation type="submission" date="2020-01" db="EMBL/GenBank/DDBJ databases">
        <title>'Steroidobacter agaridevorans' sp. nov., agar-degrading bacteria isolated from rhizosphere soils.</title>
        <authorList>
            <person name="Ikenaga M."/>
            <person name="Kataoka M."/>
            <person name="Murouchi A."/>
            <person name="Katsuragi S."/>
            <person name="Sakai M."/>
        </authorList>
    </citation>
    <scope>NUCLEOTIDE SEQUENCE [LARGE SCALE GENOMIC DNA]</scope>
    <source>
        <strain evidence="4">YU21-B</strain>
    </source>
</reference>
<keyword evidence="1" id="KW-0472">Membrane</keyword>
<dbReference type="InterPro" id="IPR041916">
    <property type="entry name" value="Anti_sigma_zinc_sf"/>
</dbReference>
<dbReference type="EMBL" id="BLJN01000002">
    <property type="protein sequence ID" value="GFE80491.1"/>
    <property type="molecule type" value="Genomic_DNA"/>
</dbReference>
<feature type="domain" description="Fervidolysin-like N-terminal prodomain" evidence="2">
    <location>
        <begin position="148"/>
        <end position="207"/>
    </location>
</feature>
<dbReference type="AlphaFoldDB" id="A0A829YCB0"/>
<dbReference type="Gene3D" id="1.10.10.1320">
    <property type="entry name" value="Anti-sigma factor, zinc-finger domain"/>
    <property type="match status" value="1"/>
</dbReference>
<evidence type="ECO:0000259" key="2">
    <source>
        <dbReference type="Pfam" id="PF22148"/>
    </source>
</evidence>
<dbReference type="InterPro" id="IPR054399">
    <property type="entry name" value="Fervidolysin-like_N_prodom"/>
</dbReference>
<name>A0A829YCB0_9GAMM</name>
<gene>
    <name evidence="3" type="ORF">GCM10011487_24910</name>
</gene>
<proteinExistence type="predicted"/>
<evidence type="ECO:0000313" key="3">
    <source>
        <dbReference type="EMBL" id="GFE80491.1"/>
    </source>
</evidence>
<dbReference type="Proteomes" id="UP000445000">
    <property type="component" value="Unassembled WGS sequence"/>
</dbReference>
<dbReference type="Pfam" id="PF22148">
    <property type="entry name" value="Fervidolysin_NPro-like"/>
    <property type="match status" value="1"/>
</dbReference>
<keyword evidence="1" id="KW-0812">Transmembrane</keyword>
<protein>
    <recommendedName>
        <fullName evidence="2">Fervidolysin-like N-terminal prodomain domain-containing protein</fullName>
    </recommendedName>
</protein>